<dbReference type="Gene3D" id="3.40.50.2000">
    <property type="entry name" value="Glycogen Phosphorylase B"/>
    <property type="match status" value="2"/>
</dbReference>
<comment type="caution">
    <text evidence="2">The sequence shown here is derived from an EMBL/GenBank/DDBJ whole genome shotgun (WGS) entry which is preliminary data.</text>
</comment>
<dbReference type="EMBL" id="JAKIXB020000008">
    <property type="protein sequence ID" value="KAL1606020.1"/>
    <property type="molecule type" value="Genomic_DNA"/>
</dbReference>
<evidence type="ECO:0000313" key="2">
    <source>
        <dbReference type="EMBL" id="KAL1606020.1"/>
    </source>
</evidence>
<reference evidence="2 3" key="1">
    <citation type="submission" date="2024-02" db="EMBL/GenBank/DDBJ databases">
        <title>De novo assembly and annotation of 12 fungi associated with fruit tree decline syndrome in Ontario, Canada.</title>
        <authorList>
            <person name="Sulman M."/>
            <person name="Ellouze W."/>
            <person name="Ilyukhin E."/>
        </authorList>
    </citation>
    <scope>NUCLEOTIDE SEQUENCE [LARGE SCALE GENOMIC DNA]</scope>
    <source>
        <strain evidence="2 3">M97-236</strain>
    </source>
</reference>
<dbReference type="PANTHER" id="PTHR48050">
    <property type="entry name" value="STEROL 3-BETA-GLUCOSYLTRANSFERASE"/>
    <property type="match status" value="1"/>
</dbReference>
<evidence type="ECO:0000313" key="3">
    <source>
        <dbReference type="Proteomes" id="UP001521222"/>
    </source>
</evidence>
<dbReference type="InterPro" id="IPR050426">
    <property type="entry name" value="Glycosyltransferase_28"/>
</dbReference>
<dbReference type="SUPFAM" id="SSF53756">
    <property type="entry name" value="UDP-Glycosyltransferase/glycogen phosphorylase"/>
    <property type="match status" value="1"/>
</dbReference>
<dbReference type="Proteomes" id="UP001521222">
    <property type="component" value="Unassembled WGS sequence"/>
</dbReference>
<feature type="domain" description="Erythromycin biosynthesis protein CIII-like C-terminal" evidence="1">
    <location>
        <begin position="302"/>
        <end position="411"/>
    </location>
</feature>
<keyword evidence="3" id="KW-1185">Reference proteome</keyword>
<name>A0ABR3RNL0_9PLEO</name>
<accession>A0ABR3RNL0</accession>
<gene>
    <name evidence="2" type="ORF">SLS59_003144</name>
</gene>
<evidence type="ECO:0000259" key="1">
    <source>
        <dbReference type="Pfam" id="PF06722"/>
    </source>
</evidence>
<proteinExistence type="predicted"/>
<sequence length="434" mass="47678">MQLLHLEKLTTVAEGLIQLGYPVHFLSGPDFEDYIESIGATYVPIEGKGSGLMDDDKFATFLSLQGDEQEIFAFKAIFLDEIPAQHRTLQRTFTTIREEYGQDQPLIYIADCSFGGHTPVMLGADGIKPDAAISIGLVPYLAASNDTFPFRSGRQPDTSVDSKRIHFEAQQAQYTSYPDSEWNAHTRKVLSGMGATTLLPGMFDMWASASDTFLQYGVPEFEYPRSDFHPNLKFIGAPVAVGIAERTLPEWWPEVVSAKKTGKHIVAVTSSSAVFDNNALIIPALEALEDRDDVLVITALVNFDAEQLDFKIPSNARVAKFIPLDLALPDVDVLITNGGYGTVQQALRNGVPMIVSGVGQDKSHTGALINYIGNGIYNAVHQATSEMLSDAFETILSNQSYRNKSENIAKEYGKYNVVKIADEEIQRVVKGKAL</sequence>
<dbReference type="PANTHER" id="PTHR48050:SF13">
    <property type="entry name" value="STEROL 3-BETA-GLUCOSYLTRANSFERASE UGT80A2"/>
    <property type="match status" value="1"/>
</dbReference>
<organism evidence="2 3">
    <name type="scientific">Nothophoma quercina</name>
    <dbReference type="NCBI Taxonomy" id="749835"/>
    <lineage>
        <taxon>Eukaryota</taxon>
        <taxon>Fungi</taxon>
        <taxon>Dikarya</taxon>
        <taxon>Ascomycota</taxon>
        <taxon>Pezizomycotina</taxon>
        <taxon>Dothideomycetes</taxon>
        <taxon>Pleosporomycetidae</taxon>
        <taxon>Pleosporales</taxon>
        <taxon>Pleosporineae</taxon>
        <taxon>Didymellaceae</taxon>
        <taxon>Nothophoma</taxon>
    </lineage>
</organism>
<dbReference type="Pfam" id="PF06722">
    <property type="entry name" value="EryCIII-like_C"/>
    <property type="match status" value="1"/>
</dbReference>
<dbReference type="InterPro" id="IPR010610">
    <property type="entry name" value="EryCIII-like_C"/>
</dbReference>
<protein>
    <recommendedName>
        <fullName evidence="1">Erythromycin biosynthesis protein CIII-like C-terminal domain-containing protein</fullName>
    </recommendedName>
</protein>